<evidence type="ECO:0000313" key="2">
    <source>
        <dbReference type="EMBL" id="KON88062.1"/>
    </source>
</evidence>
<dbReference type="InterPro" id="IPR000182">
    <property type="entry name" value="GNAT_dom"/>
</dbReference>
<dbReference type="InterPro" id="IPR038764">
    <property type="entry name" value="GNAT_N_AcTrfase_prd"/>
</dbReference>
<reference evidence="3" key="1">
    <citation type="submission" date="2015-07" db="EMBL/GenBank/DDBJ databases">
        <title>Fjat-10036 dsm4.</title>
        <authorList>
            <person name="Liu B."/>
            <person name="Wang J."/>
            <person name="Zhu Y."/>
            <person name="Liu G."/>
            <person name="Chen Q."/>
            <person name="Chen Z."/>
            <person name="Lan J."/>
            <person name="Che J."/>
            <person name="Ge C."/>
            <person name="Shi H."/>
            <person name="Pan Z."/>
            <person name="Liu X."/>
        </authorList>
    </citation>
    <scope>NUCLEOTIDE SEQUENCE [LARGE SCALE GENOMIC DNA]</scope>
    <source>
        <strain evidence="3">DSM 4</strain>
    </source>
</reference>
<dbReference type="GO" id="GO:0016747">
    <property type="term" value="F:acyltransferase activity, transferring groups other than amino-acyl groups"/>
    <property type="evidence" value="ECO:0007669"/>
    <property type="project" value="InterPro"/>
</dbReference>
<sequence>MKIASAISYKEITVLEEIKEIVAFQAEIWSQEVVTTLPQLVAAQHHGGVIIGAFHEGRVVAFSYGFPGFKDGKAYLISHMTAVRTGYQNLGIGLKLKLKQREWAIDSGGYQKIVWTYDPLEGRNGYFNLIKLGGYAREYIHAYYGEMEDKLNKGLPTDRFLIEWDILTPRVEKALNQQLELSINLSNYPILLEVSDTEPGMKKKIGEERGYVVPVPKNIQEMKKYNIEAAKKWRFELRDLLTELLGRGYIVTGMVKDLHPFVHHYVIEKQLTGESHD</sequence>
<dbReference type="PATRIC" id="fig|1459.3.peg.3341"/>
<dbReference type="PANTHER" id="PTHR41700">
    <property type="entry name" value="GCN5-RELATED N-ACETYLTRANSFERASE"/>
    <property type="match status" value="1"/>
</dbReference>
<dbReference type="OrthoDB" id="9797990at2"/>
<dbReference type="AlphaFoldDB" id="A0A0M0GEZ7"/>
<dbReference type="CDD" id="cd04301">
    <property type="entry name" value="NAT_SF"/>
    <property type="match status" value="1"/>
</dbReference>
<dbReference type="InterPro" id="IPR016181">
    <property type="entry name" value="Acyl_CoA_acyltransferase"/>
</dbReference>
<comment type="caution">
    <text evidence="2">The sequence shown here is derived from an EMBL/GenBank/DDBJ whole genome shotgun (WGS) entry which is preliminary data.</text>
</comment>
<dbReference type="Pfam" id="PF00583">
    <property type="entry name" value="Acetyltransf_1"/>
    <property type="match status" value="1"/>
</dbReference>
<dbReference type="RefSeq" id="WP_053435431.1">
    <property type="nucleotide sequence ID" value="NZ_LGUF01000007.1"/>
</dbReference>
<dbReference type="EMBL" id="LGUF01000007">
    <property type="protein sequence ID" value="KON88062.1"/>
    <property type="molecule type" value="Genomic_DNA"/>
</dbReference>
<dbReference type="STRING" id="1459.AF332_15400"/>
<gene>
    <name evidence="2" type="ORF">AF332_15400</name>
</gene>
<dbReference type="Gene3D" id="3.40.630.30">
    <property type="match status" value="1"/>
</dbReference>
<evidence type="ECO:0000313" key="3">
    <source>
        <dbReference type="Proteomes" id="UP000037109"/>
    </source>
</evidence>
<organism evidence="2 3">
    <name type="scientific">Sporosarcina globispora</name>
    <name type="common">Bacillus globisporus</name>
    <dbReference type="NCBI Taxonomy" id="1459"/>
    <lineage>
        <taxon>Bacteria</taxon>
        <taxon>Bacillati</taxon>
        <taxon>Bacillota</taxon>
        <taxon>Bacilli</taxon>
        <taxon>Bacillales</taxon>
        <taxon>Caryophanaceae</taxon>
        <taxon>Sporosarcina</taxon>
    </lineage>
</organism>
<evidence type="ECO:0000259" key="1">
    <source>
        <dbReference type="PROSITE" id="PS51186"/>
    </source>
</evidence>
<dbReference type="PROSITE" id="PS51186">
    <property type="entry name" value="GNAT"/>
    <property type="match status" value="1"/>
</dbReference>
<dbReference type="PANTHER" id="PTHR41700:SF1">
    <property type="entry name" value="N-ACETYLTRANSFERASE DOMAIN-CONTAINING PROTEIN"/>
    <property type="match status" value="1"/>
</dbReference>
<proteinExistence type="predicted"/>
<accession>A0A0M0GEZ7</accession>
<protein>
    <recommendedName>
        <fullName evidence="1">N-acetyltransferase domain-containing protein</fullName>
    </recommendedName>
</protein>
<feature type="domain" description="N-acetyltransferase" evidence="1">
    <location>
        <begin position="7"/>
        <end position="152"/>
    </location>
</feature>
<keyword evidence="3" id="KW-1185">Reference proteome</keyword>
<dbReference type="Proteomes" id="UP000037109">
    <property type="component" value="Unassembled WGS sequence"/>
</dbReference>
<dbReference type="SUPFAM" id="SSF55729">
    <property type="entry name" value="Acyl-CoA N-acyltransferases (Nat)"/>
    <property type="match status" value="1"/>
</dbReference>
<name>A0A0M0GEZ7_SPOGL</name>